<dbReference type="RefSeq" id="WP_349139292.1">
    <property type="nucleotide sequence ID" value="NZ_JBBMFT010000001.1"/>
</dbReference>
<organism evidence="2 3">
    <name type="scientific">Flavonifractor hominis</name>
    <dbReference type="NCBI Taxonomy" id="3133178"/>
    <lineage>
        <taxon>Bacteria</taxon>
        <taxon>Bacillati</taxon>
        <taxon>Bacillota</taxon>
        <taxon>Clostridia</taxon>
        <taxon>Eubacteriales</taxon>
        <taxon>Oscillospiraceae</taxon>
        <taxon>Flavonifractor</taxon>
    </lineage>
</organism>
<evidence type="ECO:0000256" key="1">
    <source>
        <dbReference type="SAM" id="MobiDB-lite"/>
    </source>
</evidence>
<dbReference type="EMBL" id="JBBMFT010000001">
    <property type="protein sequence ID" value="MEQ2455706.1"/>
    <property type="molecule type" value="Genomic_DNA"/>
</dbReference>
<proteinExistence type="predicted"/>
<feature type="region of interest" description="Disordered" evidence="1">
    <location>
        <begin position="118"/>
        <end position="137"/>
    </location>
</feature>
<dbReference type="Pfam" id="PF12646">
    <property type="entry name" value="DUF3783"/>
    <property type="match status" value="1"/>
</dbReference>
<dbReference type="Proteomes" id="UP001440599">
    <property type="component" value="Unassembled WGS sequence"/>
</dbReference>
<keyword evidence="3" id="KW-1185">Reference proteome</keyword>
<sequence>MNMPLVLLYNLDKTKAAKIQRMCLPLKIRVRQVSPECYTLPLGSLVDGDGTAAPDEAAGFTDEMLLLVQFTGPLLEQFLQGFRRNKIPPVPLKAVLTPTNREWTSLQLHQELLRERQAIQQGQAAHTASEAPKPTDG</sequence>
<reference evidence="2 3" key="1">
    <citation type="submission" date="2024-03" db="EMBL/GenBank/DDBJ databases">
        <title>Human intestinal bacterial collection.</title>
        <authorList>
            <person name="Pauvert C."/>
            <person name="Hitch T.C.A."/>
            <person name="Clavel T."/>
        </authorList>
    </citation>
    <scope>NUCLEOTIDE SEQUENCE [LARGE SCALE GENOMIC DNA]</scope>
    <source>
        <strain evidence="2 3">CLA-AP-H34</strain>
    </source>
</reference>
<gene>
    <name evidence="2" type="ORF">WMO45_04165</name>
</gene>
<accession>A0ABV1EQ10</accession>
<name>A0ABV1EQ10_9FIRM</name>
<evidence type="ECO:0000313" key="2">
    <source>
        <dbReference type="EMBL" id="MEQ2455706.1"/>
    </source>
</evidence>
<evidence type="ECO:0000313" key="3">
    <source>
        <dbReference type="Proteomes" id="UP001440599"/>
    </source>
</evidence>
<dbReference type="InterPro" id="IPR016621">
    <property type="entry name" value="UCP014543"/>
</dbReference>
<protein>
    <submittedName>
        <fullName evidence="2">DUF3783 domain-containing protein</fullName>
    </submittedName>
</protein>
<comment type="caution">
    <text evidence="2">The sequence shown here is derived from an EMBL/GenBank/DDBJ whole genome shotgun (WGS) entry which is preliminary data.</text>
</comment>